<dbReference type="AlphaFoldDB" id="A0A1I2B5H1"/>
<evidence type="ECO:0000259" key="3">
    <source>
        <dbReference type="PROSITE" id="PS50983"/>
    </source>
</evidence>
<evidence type="ECO:0000313" key="4">
    <source>
        <dbReference type="EMBL" id="SFE51299.1"/>
    </source>
</evidence>
<dbReference type="OrthoDB" id="356537at2"/>
<accession>A0A1I2B5H1</accession>
<feature type="domain" description="Fe/B12 periplasmic-binding" evidence="3">
    <location>
        <begin position="47"/>
        <end position="311"/>
    </location>
</feature>
<dbReference type="InterPro" id="IPR050902">
    <property type="entry name" value="ABC_Transporter_SBP"/>
</dbReference>
<dbReference type="PANTHER" id="PTHR30535">
    <property type="entry name" value="VITAMIN B12-BINDING PROTEIN"/>
    <property type="match status" value="1"/>
</dbReference>
<keyword evidence="5" id="KW-1185">Reference proteome</keyword>
<dbReference type="Proteomes" id="UP000199516">
    <property type="component" value="Unassembled WGS sequence"/>
</dbReference>
<dbReference type="STRING" id="930128.SAMN05192532_10290"/>
<sequence>MKKLLIFFACLLLAACQGESKAEEEAQHKIKVENGEETVIVEQAPQRAITMNQHVTEIMLALGLEDRMVGTAYLDDGIHPDYQEAYKSVPVLSDTDPSKESILAVEPDFIYAGWESAFQNEAAGNRQALKEYGIASYLQESSNMVNPQLEDLFRDIRNIGTLFEEEEAADQLIEEMTAEINEAKQQIPKNVEPKKVFVYDSGEDAPYTAAQNMLNTLIETAGADNIFSDVEKGWASVSWEDAGRENPDEIIIIDYGETSTEDKKAFLEKHPVMKHTTAVKNEEYTVIPLSEASEGIRIPEAFQKVVEGLYN</sequence>
<dbReference type="Pfam" id="PF01497">
    <property type="entry name" value="Peripla_BP_2"/>
    <property type="match status" value="1"/>
</dbReference>
<dbReference type="RefSeq" id="WP_091658169.1">
    <property type="nucleotide sequence ID" value="NZ_FONT01000002.1"/>
</dbReference>
<evidence type="ECO:0000313" key="5">
    <source>
        <dbReference type="Proteomes" id="UP000199516"/>
    </source>
</evidence>
<feature type="signal peptide" evidence="2">
    <location>
        <begin position="1"/>
        <end position="22"/>
    </location>
</feature>
<dbReference type="PROSITE" id="PS50983">
    <property type="entry name" value="FE_B12_PBP"/>
    <property type="match status" value="1"/>
</dbReference>
<organism evidence="4 5">
    <name type="scientific">Alteribacillus iranensis</name>
    <dbReference type="NCBI Taxonomy" id="930128"/>
    <lineage>
        <taxon>Bacteria</taxon>
        <taxon>Bacillati</taxon>
        <taxon>Bacillota</taxon>
        <taxon>Bacilli</taxon>
        <taxon>Bacillales</taxon>
        <taxon>Bacillaceae</taxon>
        <taxon>Alteribacillus</taxon>
    </lineage>
</organism>
<dbReference type="EMBL" id="FONT01000002">
    <property type="protein sequence ID" value="SFE51299.1"/>
    <property type="molecule type" value="Genomic_DNA"/>
</dbReference>
<evidence type="ECO:0000256" key="2">
    <source>
        <dbReference type="SAM" id="SignalP"/>
    </source>
</evidence>
<feature type="chain" id="PRO_5011549358" evidence="2">
    <location>
        <begin position="23"/>
        <end position="311"/>
    </location>
</feature>
<proteinExistence type="inferred from homology"/>
<dbReference type="SUPFAM" id="SSF53807">
    <property type="entry name" value="Helical backbone' metal receptor"/>
    <property type="match status" value="1"/>
</dbReference>
<dbReference type="CDD" id="cd01148">
    <property type="entry name" value="TroA_a"/>
    <property type="match status" value="1"/>
</dbReference>
<dbReference type="InterPro" id="IPR002491">
    <property type="entry name" value="ABC_transptr_periplasmic_BD"/>
</dbReference>
<dbReference type="PROSITE" id="PS51257">
    <property type="entry name" value="PROKAR_LIPOPROTEIN"/>
    <property type="match status" value="1"/>
</dbReference>
<comment type="similarity">
    <text evidence="1">Belongs to the bacterial solute-binding protein 8 family.</text>
</comment>
<keyword evidence="2" id="KW-0732">Signal</keyword>
<protein>
    <submittedName>
        <fullName evidence="4">Iron complex transport system substrate-binding protein</fullName>
    </submittedName>
</protein>
<evidence type="ECO:0000256" key="1">
    <source>
        <dbReference type="ARBA" id="ARBA00008814"/>
    </source>
</evidence>
<reference evidence="4 5" key="1">
    <citation type="submission" date="2016-10" db="EMBL/GenBank/DDBJ databases">
        <authorList>
            <person name="de Groot N.N."/>
        </authorList>
    </citation>
    <scope>NUCLEOTIDE SEQUENCE [LARGE SCALE GENOMIC DNA]</scope>
    <source>
        <strain evidence="4 5">DSM 23995</strain>
    </source>
</reference>
<dbReference type="PANTHER" id="PTHR30535:SF7">
    <property type="entry name" value="IRON(III) DICITRATE-BINDING PROTEIN"/>
    <property type="match status" value="1"/>
</dbReference>
<gene>
    <name evidence="4" type="ORF">SAMN05192532_10290</name>
</gene>
<dbReference type="Gene3D" id="3.40.50.1980">
    <property type="entry name" value="Nitrogenase molybdenum iron protein domain"/>
    <property type="match status" value="2"/>
</dbReference>
<name>A0A1I2B5H1_9BACI</name>